<reference evidence="2" key="1">
    <citation type="journal article" date="2019" name="Int. J. Syst. Evol. Microbiol.">
        <title>The Global Catalogue of Microorganisms (GCM) 10K type strain sequencing project: providing services to taxonomists for standard genome sequencing and annotation.</title>
        <authorList>
            <consortium name="The Broad Institute Genomics Platform"/>
            <consortium name="The Broad Institute Genome Sequencing Center for Infectious Disease"/>
            <person name="Wu L."/>
            <person name="Ma J."/>
        </authorList>
    </citation>
    <scope>NUCLEOTIDE SEQUENCE [LARGE SCALE GENOMIC DNA]</scope>
    <source>
        <strain evidence="2">JCM 17563</strain>
    </source>
</reference>
<organism evidence="1 2">
    <name type="scientific">Sphingomonas swuensis</name>
    <dbReference type="NCBI Taxonomy" id="977800"/>
    <lineage>
        <taxon>Bacteria</taxon>
        <taxon>Pseudomonadati</taxon>
        <taxon>Pseudomonadota</taxon>
        <taxon>Alphaproteobacteria</taxon>
        <taxon>Sphingomonadales</taxon>
        <taxon>Sphingomonadaceae</taxon>
        <taxon>Sphingomonas</taxon>
    </lineage>
</organism>
<name>A0ABP7SEA0_9SPHN</name>
<evidence type="ECO:0000313" key="2">
    <source>
        <dbReference type="Proteomes" id="UP001500235"/>
    </source>
</evidence>
<proteinExistence type="predicted"/>
<dbReference type="Proteomes" id="UP001500235">
    <property type="component" value="Unassembled WGS sequence"/>
</dbReference>
<protein>
    <submittedName>
        <fullName evidence="1">Uncharacterized protein</fullName>
    </submittedName>
</protein>
<accession>A0ABP7SEA0</accession>
<evidence type="ECO:0000313" key="1">
    <source>
        <dbReference type="EMBL" id="GAA4010595.1"/>
    </source>
</evidence>
<gene>
    <name evidence="1" type="ORF">GCM10022280_04810</name>
</gene>
<comment type="caution">
    <text evidence="1">The sequence shown here is derived from an EMBL/GenBank/DDBJ whole genome shotgun (WGS) entry which is preliminary data.</text>
</comment>
<dbReference type="EMBL" id="BAABBQ010000001">
    <property type="protein sequence ID" value="GAA4010595.1"/>
    <property type="molecule type" value="Genomic_DNA"/>
</dbReference>
<sequence>MASATACSPIARRISGVTKGGRRFLDHFLVAALDAALALAEVEDVAVLVAEQLDLDMARALDELLDEHPVVAEAGEALALGRLEAVAHVLFGPGEAHALAAAAGRGLHHHRIADLARDPDRIVGGGDVTEEARDDIHPGRLGEFLGFDLVAHRRNGIRRRADEGDVLGHQRLDEGGALGQEAVARVHRLGAGLLAGGNDEFGLEIAFACRRRTEANGLVGHPHVRGAGIGIRIDRDGLDAHALGGADHPAGDFAAVGDQDLGEH</sequence>
<keyword evidence="2" id="KW-1185">Reference proteome</keyword>